<organism evidence="1 2">
    <name type="scientific">Candidatus Scatocola faecipullorum</name>
    <dbReference type="NCBI Taxonomy" id="2840917"/>
    <lineage>
        <taxon>Bacteria</taxon>
        <taxon>Pseudomonadati</taxon>
        <taxon>Pseudomonadota</taxon>
        <taxon>Alphaproteobacteria</taxon>
        <taxon>Rhodospirillales</taxon>
        <taxon>Rhodospirillaceae</taxon>
        <taxon>Rhodospirillaceae incertae sedis</taxon>
        <taxon>Candidatus Scatocola</taxon>
    </lineage>
</organism>
<accession>A0A9D1SB20</accession>
<sequence>MDRKIPKPSFSTRRRFKHFCTAFLLGSVSLYAVKSLYELEPETFSKSSVVLNKDTVDIRDFYDNLSYDLKQKGWFYTNPQGKRISLDSISDYRIKDHQVYKNVAGQKYRVTVDTVRVRYPEPAEGKRFPTYHISGADSQNMPSMGSQSWGKVRVREFVVDSTLAPDRQKRLQKIWDNYNDSLNCTEEHEKQHRLNEIAGIMQAGQSFDNKFIECCLDEVSANIRQLLAQRKNYLKRGRSLEQITPRFSFYAELIRNGTVKPRANILTKKEISLIGNGVFDSWMKEKFGMYAARNANRTQNILFKTNANGIKADPQRHEELLRKMFTIDGHNFYEALEARFAEVKVPEQIQKRFRAIERARTKRMSYLDKLEELRQKEGKGAVNEHLLRNKIAYSLKKGRQ</sequence>
<dbReference type="AlphaFoldDB" id="A0A9D1SB20"/>
<protein>
    <submittedName>
        <fullName evidence="1">Uncharacterized protein</fullName>
    </submittedName>
</protein>
<name>A0A9D1SB20_9PROT</name>
<evidence type="ECO:0000313" key="2">
    <source>
        <dbReference type="Proteomes" id="UP000824107"/>
    </source>
</evidence>
<proteinExistence type="predicted"/>
<dbReference type="EMBL" id="DVNC01000049">
    <property type="protein sequence ID" value="HIU53824.1"/>
    <property type="molecule type" value="Genomic_DNA"/>
</dbReference>
<comment type="caution">
    <text evidence="1">The sequence shown here is derived from an EMBL/GenBank/DDBJ whole genome shotgun (WGS) entry which is preliminary data.</text>
</comment>
<reference evidence="1" key="1">
    <citation type="submission" date="2020-10" db="EMBL/GenBank/DDBJ databases">
        <authorList>
            <person name="Gilroy R."/>
        </authorList>
    </citation>
    <scope>NUCLEOTIDE SEQUENCE</scope>
    <source>
        <strain evidence="1">ChiW3-316</strain>
    </source>
</reference>
<gene>
    <name evidence="1" type="ORF">IAD20_07055</name>
</gene>
<reference evidence="1" key="2">
    <citation type="journal article" date="2021" name="PeerJ">
        <title>Extensive microbial diversity within the chicken gut microbiome revealed by metagenomics and culture.</title>
        <authorList>
            <person name="Gilroy R."/>
            <person name="Ravi A."/>
            <person name="Getino M."/>
            <person name="Pursley I."/>
            <person name="Horton D.L."/>
            <person name="Alikhan N.F."/>
            <person name="Baker D."/>
            <person name="Gharbi K."/>
            <person name="Hall N."/>
            <person name="Watson M."/>
            <person name="Adriaenssens E.M."/>
            <person name="Foster-Nyarko E."/>
            <person name="Jarju S."/>
            <person name="Secka A."/>
            <person name="Antonio M."/>
            <person name="Oren A."/>
            <person name="Chaudhuri R.R."/>
            <person name="La Ragione R."/>
            <person name="Hildebrand F."/>
            <person name="Pallen M.J."/>
        </authorList>
    </citation>
    <scope>NUCLEOTIDE SEQUENCE</scope>
    <source>
        <strain evidence="1">ChiW3-316</strain>
    </source>
</reference>
<dbReference type="Proteomes" id="UP000824107">
    <property type="component" value="Unassembled WGS sequence"/>
</dbReference>
<evidence type="ECO:0000313" key="1">
    <source>
        <dbReference type="EMBL" id="HIU53824.1"/>
    </source>
</evidence>